<reference evidence="1" key="1">
    <citation type="submission" date="2015-12" db="EMBL/GenBank/DDBJ databases">
        <title>Update maize B73 reference genome by single molecule sequencing technologies.</title>
        <authorList>
            <consortium name="Maize Genome Sequencing Project"/>
            <person name="Ware D."/>
        </authorList>
    </citation>
    <scope>NUCLEOTIDE SEQUENCE [LARGE SCALE GENOMIC DNA]</scope>
    <source>
        <tissue evidence="1">Seedling</tissue>
    </source>
</reference>
<name>A0A1D6ECT2_MAIZE</name>
<accession>A0A1D6ECT2</accession>
<organism evidence="1">
    <name type="scientific">Zea mays</name>
    <name type="common">Maize</name>
    <dbReference type="NCBI Taxonomy" id="4577"/>
    <lineage>
        <taxon>Eukaryota</taxon>
        <taxon>Viridiplantae</taxon>
        <taxon>Streptophyta</taxon>
        <taxon>Embryophyta</taxon>
        <taxon>Tracheophyta</taxon>
        <taxon>Spermatophyta</taxon>
        <taxon>Magnoliopsida</taxon>
        <taxon>Liliopsida</taxon>
        <taxon>Poales</taxon>
        <taxon>Poaceae</taxon>
        <taxon>PACMAD clade</taxon>
        <taxon>Panicoideae</taxon>
        <taxon>Andropogonodae</taxon>
        <taxon>Andropogoneae</taxon>
        <taxon>Tripsacinae</taxon>
        <taxon>Zea</taxon>
    </lineage>
</organism>
<dbReference type="EMBL" id="CM007648">
    <property type="protein sequence ID" value="ONM18109.1"/>
    <property type="molecule type" value="Genomic_DNA"/>
</dbReference>
<protein>
    <submittedName>
        <fullName evidence="1">Aldehyde dehydrogenase family 7 member B4</fullName>
    </submittedName>
</protein>
<sequence>MVYLKKVRFTIFHFGWYIHTAHYSASPFSRTKNHVFFACQYHIFNLIISSKAVSSAGVSIHVINI</sequence>
<proteinExistence type="predicted"/>
<gene>
    <name evidence="1" type="ORF">ZEAMMB73_Zm00001d003983</name>
</gene>
<evidence type="ECO:0000313" key="1">
    <source>
        <dbReference type="EMBL" id="ONM18109.1"/>
    </source>
</evidence>
<dbReference type="AlphaFoldDB" id="A0A1D6ECT2"/>